<dbReference type="Proteomes" id="UP000028547">
    <property type="component" value="Unassembled WGS sequence"/>
</dbReference>
<organism evidence="1 2">
    <name type="scientific">Archangium violaceum Cb vi76</name>
    <dbReference type="NCBI Taxonomy" id="1406225"/>
    <lineage>
        <taxon>Bacteria</taxon>
        <taxon>Pseudomonadati</taxon>
        <taxon>Myxococcota</taxon>
        <taxon>Myxococcia</taxon>
        <taxon>Myxococcales</taxon>
        <taxon>Cystobacterineae</taxon>
        <taxon>Archangiaceae</taxon>
        <taxon>Archangium</taxon>
    </lineage>
</organism>
<dbReference type="EMBL" id="JPMI01000206">
    <property type="protein sequence ID" value="KFA90500.1"/>
    <property type="molecule type" value="Genomic_DNA"/>
</dbReference>
<protein>
    <submittedName>
        <fullName evidence="1">Uncharacterized protein</fullName>
    </submittedName>
</protein>
<dbReference type="AlphaFoldDB" id="A0A084SPW5"/>
<name>A0A084SPW5_9BACT</name>
<proteinExistence type="predicted"/>
<evidence type="ECO:0000313" key="2">
    <source>
        <dbReference type="Proteomes" id="UP000028547"/>
    </source>
</evidence>
<accession>A0A084SPW5</accession>
<comment type="caution">
    <text evidence="1">The sequence shown here is derived from an EMBL/GenBank/DDBJ whole genome shotgun (WGS) entry which is preliminary data.</text>
</comment>
<sequence length="81" mass="8754">MRDGDSHADSLALLGPHLLAQQRVEEVQVGGLGARRLRQQHVQPLDQVSKAQPLQVLEHARVDELVAHAAPRFSACSTTAA</sequence>
<evidence type="ECO:0000313" key="1">
    <source>
        <dbReference type="EMBL" id="KFA90500.1"/>
    </source>
</evidence>
<reference evidence="1 2" key="1">
    <citation type="submission" date="2014-07" db="EMBL/GenBank/DDBJ databases">
        <title>Draft Genome Sequence of Gephyronic Acid Producer, Cystobacter violaceus Strain Cb vi76.</title>
        <authorList>
            <person name="Stevens D.C."/>
            <person name="Young J."/>
            <person name="Carmichael R."/>
            <person name="Tan J."/>
            <person name="Taylor R.E."/>
        </authorList>
    </citation>
    <scope>NUCLEOTIDE SEQUENCE [LARGE SCALE GENOMIC DNA]</scope>
    <source>
        <strain evidence="1 2">Cb vi76</strain>
    </source>
</reference>
<gene>
    <name evidence="1" type="ORF">Q664_28050</name>
</gene>